<dbReference type="InterPro" id="IPR001680">
    <property type="entry name" value="WD40_rpt"/>
</dbReference>
<sequence>MSMAVCGDICGVSGEPQTAQSGVMRAGAGQLTRTVWTSARRWTPPLLLAVLSAGALAPLLTSGAGLATAGVGAVAAVGGNVLTDVVKAGVARLMGTGGKPSAQDVQAELVRRIQETLEAGGEHAKQLRGDIARLMREHELVGAAIEAAVQTGDRDLQAALAAGLAGLSEDFAEFAFVLSDVGANLRSIREGVDHNRAELQLAVGLQYRQATDTRLLLDQVSLIERRTRPGGSPGGDVPRWEARSPYQGLAPYYESDAEVFAGREVATAELVSTLSQRLTSPGPLMVTGASGAGKSSLLRAGLVPAIARGDLSEAARQWPRHVIDLPPRSPLSRLAMVLAGMAGLDAPSVLGALAREPRHAPLLVRQALDEDARLRALSVNVASRSRLVLVVDQFEEIFAVDDEDAAAERVAFITALDAMATIPAGPDGAPAALVLIAVRGDYIDRCARHPQLATALRDGPFVLGPMSETELRIAIARPAASAALEIEPGLVDTLLGELRSPAGGYDPGALPLLSQAMLTVWEHREDDRLTSRGYALTGGVTRAVATSAETAYGSLGPRGQELTRQLFQQLTMVSHDGQLARRTVARTDVDAACPEEDRACLEEVLELFARRRLIVVDTASVQIAHDTLLRNWPRLRDWLDTDLTGHALRSQLVDDADEWDRNGRAASYLYRGERLAAILHAEGRRQADPLSRPPPTGIPKAFLDAGVRADNRGRRQRRLALTTLSTLLAAAVVLAGVAFVQGRTAREQRQAAQEQQRVATARLLISKAEAARDTDPRLALQLGISAERVHSDPQTRASLVGTLTTTQYAGTLTGYEDTVESVKFSPNGRILATTSRITTTKPVTTCGGDGTGCAVAGPACRAGETACPAPTPEPTTSTSLDGAIILWDMSAPGRPSRLGAPLIIDNTFTALIAFSPDGRLLATNDDGGRTATLWDISDPAKPLRRGSSADDTSSDIRSMAFSPDGRTLATGRENHQVDLWDMSDPSRITRRGAALTGQTKTVDSVAFSPDGRTLAAGSDDSVTFWGVADPSRPTKLGSPLTARSPVAFSPDGRLLSTHLKDPESKNQNAFVLWDLTRATPTRIGTPMSGNNSSMAFSPDSKTAVTAGAEGTAALWNVSDPARPVRSQFPLTGHTDSIQAVTVSPDGRTLITGGQDRTAILWNLVDVGRPARRGSTLTGADSLAFRQDSRALASGSANGTVSLRDLTDPARPVTFDATLPGTATKLSPDGRSLAVLGADGAVTVWDISSPGHPVKRGPPLPGSGTPAMFSPDGRMLITGDEKASMLWDLTDPARPVQREKDLPAVIVLVAAFRPDSRSLAISNIYDFDGKVTLWDVSDPARPAAQPVPILAGDASNVTSVSFSPDGRILVTGRADGTMILWDVSHQGQYVRIGQPLIGPSDPNGNIASLSSRVSVVALAFSADGRTLATTNVAGSLTLWDLTDVSAPHKLSPPILLPDRYAFDLKFAPDGKTLATITLESKVALWDLSGINDLLANAVQRACSITGRGLDRTEWARYIPGLPYEETCGK</sequence>
<evidence type="ECO:0000313" key="7">
    <source>
        <dbReference type="Proteomes" id="UP000644610"/>
    </source>
</evidence>
<dbReference type="CDD" id="cd00200">
    <property type="entry name" value="WD40"/>
    <property type="match status" value="1"/>
</dbReference>
<organism evidence="6 7">
    <name type="scientific">Planotetraspora silvatica</name>
    <dbReference type="NCBI Taxonomy" id="234614"/>
    <lineage>
        <taxon>Bacteria</taxon>
        <taxon>Bacillati</taxon>
        <taxon>Actinomycetota</taxon>
        <taxon>Actinomycetes</taxon>
        <taxon>Streptosporangiales</taxon>
        <taxon>Streptosporangiaceae</taxon>
        <taxon>Planotetraspora</taxon>
    </lineage>
</organism>
<evidence type="ECO:0000256" key="3">
    <source>
        <dbReference type="PROSITE-ProRule" id="PRU00221"/>
    </source>
</evidence>
<evidence type="ECO:0000256" key="2">
    <source>
        <dbReference type="ARBA" id="ARBA00022737"/>
    </source>
</evidence>
<dbReference type="InterPro" id="IPR015943">
    <property type="entry name" value="WD40/YVTN_repeat-like_dom_sf"/>
</dbReference>
<dbReference type="PROSITE" id="PS50082">
    <property type="entry name" value="WD_REPEATS_2"/>
    <property type="match status" value="5"/>
</dbReference>
<dbReference type="Pfam" id="PF20703">
    <property type="entry name" value="nSTAND1"/>
    <property type="match status" value="1"/>
</dbReference>
<proteinExistence type="predicted"/>
<comment type="caution">
    <text evidence="6">The sequence shown here is derived from an EMBL/GenBank/DDBJ whole genome shotgun (WGS) entry which is preliminary data.</text>
</comment>
<feature type="region of interest" description="Disordered" evidence="4">
    <location>
        <begin position="931"/>
        <end position="974"/>
    </location>
</feature>
<feature type="domain" description="Novel STAND NTPase 1" evidence="5">
    <location>
        <begin position="245"/>
        <end position="666"/>
    </location>
</feature>
<dbReference type="Pfam" id="PF00400">
    <property type="entry name" value="WD40"/>
    <property type="match status" value="6"/>
</dbReference>
<dbReference type="InterPro" id="IPR036322">
    <property type="entry name" value="WD40_repeat_dom_sf"/>
</dbReference>
<evidence type="ECO:0000256" key="4">
    <source>
        <dbReference type="SAM" id="MobiDB-lite"/>
    </source>
</evidence>
<evidence type="ECO:0000313" key="6">
    <source>
        <dbReference type="EMBL" id="GII46684.1"/>
    </source>
</evidence>
<feature type="repeat" description="WD" evidence="3">
    <location>
        <begin position="1225"/>
        <end position="1248"/>
    </location>
</feature>
<dbReference type="InterPro" id="IPR027417">
    <property type="entry name" value="P-loop_NTPase"/>
</dbReference>
<dbReference type="Gene3D" id="2.130.10.10">
    <property type="entry name" value="YVTN repeat-like/Quinoprotein amine dehydrogenase"/>
    <property type="match status" value="4"/>
</dbReference>
<feature type="region of interest" description="Disordered" evidence="4">
    <location>
        <begin position="1248"/>
        <end position="1267"/>
    </location>
</feature>
<dbReference type="InterPro" id="IPR049052">
    <property type="entry name" value="nSTAND1"/>
</dbReference>
<protein>
    <recommendedName>
        <fullName evidence="5">Novel STAND NTPase 1 domain-containing protein</fullName>
    </recommendedName>
</protein>
<keyword evidence="2" id="KW-0677">Repeat</keyword>
<gene>
    <name evidence="6" type="ORF">Psi02_31080</name>
</gene>
<feature type="repeat" description="WD" evidence="3">
    <location>
        <begin position="1349"/>
        <end position="1383"/>
    </location>
</feature>
<accession>A0A8J3XMN1</accession>
<name>A0A8J3XMN1_9ACTN</name>
<dbReference type="SMART" id="SM00320">
    <property type="entry name" value="WD40"/>
    <property type="match status" value="11"/>
</dbReference>
<feature type="repeat" description="WD" evidence="3">
    <location>
        <begin position="995"/>
        <end position="1035"/>
    </location>
</feature>
<dbReference type="PROSITE" id="PS50294">
    <property type="entry name" value="WD_REPEATS_REGION"/>
    <property type="match status" value="3"/>
</dbReference>
<dbReference type="SUPFAM" id="SSF50998">
    <property type="entry name" value="Quinoprotein alcohol dehydrogenase-like"/>
    <property type="match status" value="1"/>
</dbReference>
<keyword evidence="1 3" id="KW-0853">WD repeat</keyword>
<reference evidence="6" key="1">
    <citation type="submission" date="2021-01" db="EMBL/GenBank/DDBJ databases">
        <title>Whole genome shotgun sequence of Planotetraspora silvatica NBRC 100141.</title>
        <authorList>
            <person name="Komaki H."/>
            <person name="Tamura T."/>
        </authorList>
    </citation>
    <scope>NUCLEOTIDE SEQUENCE</scope>
    <source>
        <strain evidence="6">NBRC 100141</strain>
    </source>
</reference>
<dbReference type="InterPro" id="IPR019775">
    <property type="entry name" value="WD40_repeat_CS"/>
</dbReference>
<dbReference type="InterPro" id="IPR011047">
    <property type="entry name" value="Quinoprotein_ADH-like_sf"/>
</dbReference>
<dbReference type="EMBL" id="BOOQ01000019">
    <property type="protein sequence ID" value="GII46684.1"/>
    <property type="molecule type" value="Genomic_DNA"/>
</dbReference>
<dbReference type="SUPFAM" id="SSF50978">
    <property type="entry name" value="WD40 repeat-like"/>
    <property type="match status" value="1"/>
</dbReference>
<dbReference type="PROSITE" id="PS00678">
    <property type="entry name" value="WD_REPEATS_1"/>
    <property type="match status" value="2"/>
</dbReference>
<evidence type="ECO:0000256" key="1">
    <source>
        <dbReference type="ARBA" id="ARBA00022574"/>
    </source>
</evidence>
<dbReference type="Proteomes" id="UP000644610">
    <property type="component" value="Unassembled WGS sequence"/>
</dbReference>
<feature type="repeat" description="WD" evidence="3">
    <location>
        <begin position="949"/>
        <end position="990"/>
    </location>
</feature>
<feature type="repeat" description="WD" evidence="3">
    <location>
        <begin position="1130"/>
        <end position="1163"/>
    </location>
</feature>
<dbReference type="PANTHER" id="PTHR19879:SF9">
    <property type="entry name" value="TRANSCRIPTION INITIATION FACTOR TFIID SUBUNIT 5"/>
    <property type="match status" value="1"/>
</dbReference>
<evidence type="ECO:0000259" key="5">
    <source>
        <dbReference type="Pfam" id="PF20703"/>
    </source>
</evidence>
<keyword evidence="7" id="KW-1185">Reference proteome</keyword>
<dbReference type="SUPFAM" id="SSF52540">
    <property type="entry name" value="P-loop containing nucleoside triphosphate hydrolases"/>
    <property type="match status" value="1"/>
</dbReference>
<dbReference type="PANTHER" id="PTHR19879">
    <property type="entry name" value="TRANSCRIPTION INITIATION FACTOR TFIID"/>
    <property type="match status" value="1"/>
</dbReference>